<dbReference type="RefSeq" id="WP_010964624.1">
    <property type="nucleotide sequence ID" value="NC_003030.1"/>
</dbReference>
<name>Q97JH1_CLOAB</name>
<feature type="signal peptide" evidence="1">
    <location>
        <begin position="1"/>
        <end position="24"/>
    </location>
</feature>
<protein>
    <submittedName>
        <fullName evidence="2">Uncharacterized protein</fullName>
    </submittedName>
</protein>
<dbReference type="PATRIC" id="fig|272562.8.peg.1517"/>
<feature type="chain" id="PRO_5039152910" evidence="1">
    <location>
        <begin position="25"/>
        <end position="157"/>
    </location>
</feature>
<dbReference type="Proteomes" id="UP000000814">
    <property type="component" value="Chromosome"/>
</dbReference>
<dbReference type="PIR" id="H97061">
    <property type="entry name" value="H97061"/>
</dbReference>
<evidence type="ECO:0000256" key="1">
    <source>
        <dbReference type="SAM" id="SignalP"/>
    </source>
</evidence>
<sequence>MKFNKITSLLIAFSIIGTSTLSVSATTMAKTNKSNTNIQSKLYDSETNLLNPTIDLNGTISWNPVVNVAYYTFTISKEKTFNNGTFATPVFNGIHDAPTTSISFGADIYSNYGFGTYFAEVNAFDKNGSLLQRDISVYYYDNSDYYGPKLTKIFPNS</sequence>
<organism evidence="2 3">
    <name type="scientific">Clostridium acetobutylicum (strain ATCC 824 / DSM 792 / JCM 1419 / IAM 19013 / LMG 5710 / NBRC 13948 / NRRL B-527 / VKM B-1787 / 2291 / W)</name>
    <dbReference type="NCBI Taxonomy" id="272562"/>
    <lineage>
        <taxon>Bacteria</taxon>
        <taxon>Bacillati</taxon>
        <taxon>Bacillota</taxon>
        <taxon>Clostridia</taxon>
        <taxon>Eubacteriales</taxon>
        <taxon>Clostridiaceae</taxon>
        <taxon>Clostridium</taxon>
    </lineage>
</organism>
<proteinExistence type="predicted"/>
<dbReference type="EMBL" id="AE001437">
    <property type="protein sequence ID" value="AAK79283.1"/>
    <property type="molecule type" value="Genomic_DNA"/>
</dbReference>
<dbReference type="HOGENOM" id="CLU_1674815_0_0_9"/>
<dbReference type="GeneID" id="44997819"/>
<evidence type="ECO:0000313" key="3">
    <source>
        <dbReference type="Proteomes" id="UP000000814"/>
    </source>
</evidence>
<gene>
    <name evidence="2" type="ordered locus">CA_C1314</name>
</gene>
<dbReference type="STRING" id="272562.CA_C1314"/>
<dbReference type="KEGG" id="cac:CA_C1314"/>
<evidence type="ECO:0000313" key="2">
    <source>
        <dbReference type="EMBL" id="AAK79283.1"/>
    </source>
</evidence>
<dbReference type="AlphaFoldDB" id="Q97JH1"/>
<keyword evidence="3" id="KW-1185">Reference proteome</keyword>
<keyword evidence="1" id="KW-0732">Signal</keyword>
<reference evidence="2 3" key="1">
    <citation type="journal article" date="2001" name="J. Bacteriol.">
        <title>Genome sequence and comparative analysis of the solvent-producing bacterium Clostridium acetobutylicum.</title>
        <authorList>
            <person name="Nolling J."/>
            <person name="Breton G."/>
            <person name="Omelchenko M.V."/>
            <person name="Makarova K.S."/>
            <person name="Zeng Q."/>
            <person name="Gibson R."/>
            <person name="Lee H.M."/>
            <person name="Dubois J."/>
            <person name="Qiu D."/>
            <person name="Hitti J."/>
            <person name="Wolf Y.I."/>
            <person name="Tatusov R.L."/>
            <person name="Sabathe F."/>
            <person name="Doucette-Stamm L."/>
            <person name="Soucaille P."/>
            <person name="Daly M.J."/>
            <person name="Bennett G.N."/>
            <person name="Koonin E.V."/>
            <person name="Smith D.R."/>
        </authorList>
    </citation>
    <scope>NUCLEOTIDE SEQUENCE [LARGE SCALE GENOMIC DNA]</scope>
    <source>
        <strain evidence="3">ATCC 824 / DSM 792 / JCM 1419 / LMG 5710 / VKM B-1787</strain>
    </source>
</reference>
<accession>Q97JH1</accession>